<feature type="transmembrane region" description="Helical" evidence="10">
    <location>
        <begin position="12"/>
        <end position="28"/>
    </location>
</feature>
<dbReference type="Pfam" id="PF13813">
    <property type="entry name" value="MBOAT_2"/>
    <property type="match status" value="1"/>
</dbReference>
<dbReference type="EMBL" id="JAWXYG010000001">
    <property type="protein sequence ID" value="KAK4285444.1"/>
    <property type="molecule type" value="Genomic_DNA"/>
</dbReference>
<keyword evidence="4 10" id="KW-0812">Transmembrane</keyword>
<organism evidence="12 13">
    <name type="scientific">Acacia crassicarpa</name>
    <name type="common">northern wattle</name>
    <dbReference type="NCBI Taxonomy" id="499986"/>
    <lineage>
        <taxon>Eukaryota</taxon>
        <taxon>Viridiplantae</taxon>
        <taxon>Streptophyta</taxon>
        <taxon>Embryophyta</taxon>
        <taxon>Tracheophyta</taxon>
        <taxon>Spermatophyta</taxon>
        <taxon>Magnoliopsida</taxon>
        <taxon>eudicotyledons</taxon>
        <taxon>Gunneridae</taxon>
        <taxon>Pentapetalae</taxon>
        <taxon>rosids</taxon>
        <taxon>fabids</taxon>
        <taxon>Fabales</taxon>
        <taxon>Fabaceae</taxon>
        <taxon>Caesalpinioideae</taxon>
        <taxon>mimosoid clade</taxon>
        <taxon>Acacieae</taxon>
        <taxon>Acacia</taxon>
    </lineage>
</organism>
<evidence type="ECO:0000256" key="1">
    <source>
        <dbReference type="ARBA" id="ARBA00004141"/>
    </source>
</evidence>
<feature type="transmembrane region" description="Helical" evidence="10">
    <location>
        <begin position="333"/>
        <end position="353"/>
    </location>
</feature>
<feature type="transmembrane region" description="Helical" evidence="10">
    <location>
        <begin position="274"/>
        <end position="295"/>
    </location>
</feature>
<evidence type="ECO:0000259" key="11">
    <source>
        <dbReference type="Pfam" id="PF13813"/>
    </source>
</evidence>
<dbReference type="InterPro" id="IPR032805">
    <property type="entry name" value="Wax_synthase_dom"/>
</dbReference>
<accession>A0AAE1N8V7</accession>
<evidence type="ECO:0000256" key="10">
    <source>
        <dbReference type="SAM" id="Phobius"/>
    </source>
</evidence>
<feature type="compositionally biased region" description="Polar residues" evidence="9">
    <location>
        <begin position="130"/>
        <end position="147"/>
    </location>
</feature>
<reference evidence="12" key="1">
    <citation type="submission" date="2023-10" db="EMBL/GenBank/DDBJ databases">
        <title>Chromosome-level genome of the transformable northern wattle, Acacia crassicarpa.</title>
        <authorList>
            <person name="Massaro I."/>
            <person name="Sinha N.R."/>
            <person name="Poethig S."/>
            <person name="Leichty A.R."/>
        </authorList>
    </citation>
    <scope>NUCLEOTIDE SEQUENCE</scope>
    <source>
        <strain evidence="12">Acra3RX</strain>
        <tissue evidence="12">Leaf</tissue>
    </source>
</reference>
<dbReference type="GO" id="GO:0016020">
    <property type="term" value="C:membrane"/>
    <property type="evidence" value="ECO:0007669"/>
    <property type="project" value="UniProtKB-SubCell"/>
</dbReference>
<feature type="region of interest" description="Disordered" evidence="9">
    <location>
        <begin position="112"/>
        <end position="147"/>
    </location>
</feature>
<evidence type="ECO:0000256" key="6">
    <source>
        <dbReference type="ARBA" id="ARBA00023098"/>
    </source>
</evidence>
<evidence type="ECO:0000256" key="4">
    <source>
        <dbReference type="ARBA" id="ARBA00022692"/>
    </source>
</evidence>
<name>A0AAE1N8V7_9FABA</name>
<dbReference type="GO" id="GO:0008374">
    <property type="term" value="F:O-acyltransferase activity"/>
    <property type="evidence" value="ECO:0007669"/>
    <property type="project" value="InterPro"/>
</dbReference>
<keyword evidence="13" id="KW-1185">Reference proteome</keyword>
<evidence type="ECO:0000313" key="13">
    <source>
        <dbReference type="Proteomes" id="UP001293593"/>
    </source>
</evidence>
<evidence type="ECO:0000313" key="12">
    <source>
        <dbReference type="EMBL" id="KAK4285444.1"/>
    </source>
</evidence>
<keyword evidence="8" id="KW-0012">Acyltransferase</keyword>
<evidence type="ECO:0000256" key="7">
    <source>
        <dbReference type="ARBA" id="ARBA00023136"/>
    </source>
</evidence>
<keyword evidence="5 10" id="KW-1133">Transmembrane helix</keyword>
<keyword evidence="6" id="KW-0443">Lipid metabolism</keyword>
<feature type="transmembrane region" description="Helical" evidence="10">
    <location>
        <begin position="35"/>
        <end position="54"/>
    </location>
</feature>
<dbReference type="PIRSF" id="PIRSF037006">
    <property type="entry name" value="Wax_synthase"/>
    <property type="match status" value="1"/>
</dbReference>
<proteinExistence type="inferred from homology"/>
<comment type="subcellular location">
    <subcellularLocation>
        <location evidence="1">Membrane</location>
        <topology evidence="1">Multi-pass membrane protein</topology>
    </subcellularLocation>
</comment>
<comment type="caution">
    <text evidence="12">The sequence shown here is derived from an EMBL/GenBank/DDBJ whole genome shotgun (WGS) entry which is preliminary data.</text>
</comment>
<sequence>MEVVNEIMNLGKVWFTICISLCYCYSISKIVPKGTIRLICVLPIILLFFFLPLTMSSVHFSGITGFFVSWLANFKLLLFAFGKGPLSSDQPSISLGRFVIFACLPIKTTPRHRSKISQSQSKLTSKRSDQSGINENPNPQEPKTSQIQKYPNSTIARKSHVTPLQYSIKAILVAIMVKIYDYSDFIHPNFILGLYAFHIYFLLELSLALTAAMARVVLGMELEPQFNNPFLSSSLQDFWGRRWNLMVTSILRPTVFEPTLNVVKRLAGPKWAPLPAVMGTFVVSAAMHELMMYYVGRVEPSFRMTWFFLLHGFSLMVEIALKKAVNGKWQLPRAVSGPLTVAFVMGTSFWLFFPEFIRCKVDVRAFEEYAALGAFVKNASHALTL</sequence>
<comment type="similarity">
    <text evidence="2">Belongs to the wax synthase family.</text>
</comment>
<evidence type="ECO:0000256" key="9">
    <source>
        <dbReference type="SAM" id="MobiDB-lite"/>
    </source>
</evidence>
<dbReference type="GO" id="GO:0006629">
    <property type="term" value="P:lipid metabolic process"/>
    <property type="evidence" value="ECO:0007669"/>
    <property type="project" value="UniProtKB-KW"/>
</dbReference>
<evidence type="ECO:0000256" key="8">
    <source>
        <dbReference type="ARBA" id="ARBA00023315"/>
    </source>
</evidence>
<evidence type="ECO:0000256" key="3">
    <source>
        <dbReference type="ARBA" id="ARBA00022679"/>
    </source>
</evidence>
<feature type="domain" description="Wax synthase" evidence="11">
    <location>
        <begin position="223"/>
        <end position="309"/>
    </location>
</feature>
<dbReference type="InterPro" id="IPR044851">
    <property type="entry name" value="Wax_synthase"/>
</dbReference>
<dbReference type="InterPro" id="IPR017088">
    <property type="entry name" value="Wax_synthase_Magnoliopsida"/>
</dbReference>
<protein>
    <recommendedName>
        <fullName evidence="11">Wax synthase domain-containing protein</fullName>
    </recommendedName>
</protein>
<keyword evidence="7 10" id="KW-0472">Membrane</keyword>
<evidence type="ECO:0000256" key="5">
    <source>
        <dbReference type="ARBA" id="ARBA00022989"/>
    </source>
</evidence>
<dbReference type="PANTHER" id="PTHR31595:SF46">
    <property type="entry name" value="ACYL-COA--STEROL O-ACYLTRANSFERASE 1"/>
    <property type="match status" value="1"/>
</dbReference>
<gene>
    <name evidence="12" type="ORF">QN277_002139</name>
</gene>
<dbReference type="AlphaFoldDB" id="A0AAE1N8V7"/>
<feature type="transmembrane region" description="Helical" evidence="10">
    <location>
        <begin position="60"/>
        <end position="81"/>
    </location>
</feature>
<keyword evidence="3" id="KW-0808">Transferase</keyword>
<dbReference type="Proteomes" id="UP001293593">
    <property type="component" value="Unassembled WGS sequence"/>
</dbReference>
<feature type="transmembrane region" description="Helical" evidence="10">
    <location>
        <begin position="195"/>
        <end position="218"/>
    </location>
</feature>
<feature type="transmembrane region" description="Helical" evidence="10">
    <location>
        <begin position="301"/>
        <end position="321"/>
    </location>
</feature>
<evidence type="ECO:0000256" key="2">
    <source>
        <dbReference type="ARBA" id="ARBA00007282"/>
    </source>
</evidence>
<dbReference type="PANTHER" id="PTHR31595">
    <property type="entry name" value="LONG-CHAIN-ALCOHOL O-FATTY-ACYLTRANSFERASE 3-RELATED"/>
    <property type="match status" value="1"/>
</dbReference>